<gene>
    <name evidence="2" type="ORF">GCM10011506_26250</name>
</gene>
<dbReference type="InterPro" id="IPR006108">
    <property type="entry name" value="3HC_DH_C"/>
</dbReference>
<reference evidence="3" key="1">
    <citation type="journal article" date="2019" name="Int. J. Syst. Evol. Microbiol.">
        <title>The Global Catalogue of Microorganisms (GCM) 10K type strain sequencing project: providing services to taxonomists for standard genome sequencing and annotation.</title>
        <authorList>
            <consortium name="The Broad Institute Genomics Platform"/>
            <consortium name="The Broad Institute Genome Sequencing Center for Infectious Disease"/>
            <person name="Wu L."/>
            <person name="Ma J."/>
        </authorList>
    </citation>
    <scope>NUCLEOTIDE SEQUENCE [LARGE SCALE GENOMIC DNA]</scope>
    <source>
        <strain evidence="3">CGMCC 1.10832</strain>
    </source>
</reference>
<dbReference type="InterPro" id="IPR013328">
    <property type="entry name" value="6PGD_dom2"/>
</dbReference>
<name>A0ABQ1MF65_9BACT</name>
<dbReference type="Gene3D" id="1.10.1040.10">
    <property type="entry name" value="N-(1-d-carboxylethyl)-l-norvaline Dehydrogenase, domain 2"/>
    <property type="match status" value="1"/>
</dbReference>
<dbReference type="RefSeq" id="WP_188464151.1">
    <property type="nucleotide sequence ID" value="NZ_BAABHU010000008.1"/>
</dbReference>
<comment type="caution">
    <text evidence="2">The sequence shown here is derived from an EMBL/GenBank/DDBJ whole genome shotgun (WGS) entry which is preliminary data.</text>
</comment>
<dbReference type="PANTHER" id="PTHR48075:SF5">
    <property type="entry name" value="3-HYDROXYBUTYRYL-COA DEHYDROGENASE"/>
    <property type="match status" value="1"/>
</dbReference>
<dbReference type="Proteomes" id="UP000636010">
    <property type="component" value="Unassembled WGS sequence"/>
</dbReference>
<dbReference type="InterPro" id="IPR008927">
    <property type="entry name" value="6-PGluconate_DH-like_C_sf"/>
</dbReference>
<feature type="domain" description="3-hydroxyacyl-CoA dehydrogenase C-terminal" evidence="1">
    <location>
        <begin position="138"/>
        <end position="216"/>
    </location>
</feature>
<organism evidence="2 3">
    <name type="scientific">Marivirga lumbricoides</name>
    <dbReference type="NCBI Taxonomy" id="1046115"/>
    <lineage>
        <taxon>Bacteria</taxon>
        <taxon>Pseudomonadati</taxon>
        <taxon>Bacteroidota</taxon>
        <taxon>Cytophagia</taxon>
        <taxon>Cytophagales</taxon>
        <taxon>Marivirgaceae</taxon>
        <taxon>Marivirga</taxon>
    </lineage>
</organism>
<dbReference type="Pfam" id="PF00725">
    <property type="entry name" value="3HCDH"/>
    <property type="match status" value="1"/>
</dbReference>
<evidence type="ECO:0000313" key="2">
    <source>
        <dbReference type="EMBL" id="GGC39511.1"/>
    </source>
</evidence>
<accession>A0ABQ1MF65</accession>
<protein>
    <recommendedName>
        <fullName evidence="1">3-hydroxyacyl-CoA dehydrogenase C-terminal domain-containing protein</fullName>
    </recommendedName>
</protein>
<evidence type="ECO:0000313" key="3">
    <source>
        <dbReference type="Proteomes" id="UP000636010"/>
    </source>
</evidence>
<dbReference type="EMBL" id="BMEC01000008">
    <property type="protein sequence ID" value="GGC39511.1"/>
    <property type="molecule type" value="Genomic_DNA"/>
</dbReference>
<dbReference type="PANTHER" id="PTHR48075">
    <property type="entry name" value="3-HYDROXYACYL-COA DEHYDROGENASE FAMILY PROTEIN"/>
    <property type="match status" value="1"/>
</dbReference>
<proteinExistence type="predicted"/>
<keyword evidence="3" id="KW-1185">Reference proteome</keyword>
<sequence>MTILVVGTPQNYDEITAKFGVKHQMIHAEDLSDIKEEDFFKAEVVFDFLAHETPESLAFYEQKPEMPVFTHMALSAFGEIAVYAPPIHNPLFGFNGFPTFVNRSVLECTLSDEEDKQVLPQVCENLGTDFQLVDDRVGMVTPRIIFMIINEAYYTVQEGTASKEDIDLGMKLGTNYPYGPFEWCELIGILNVVELLEAIYEDTKEERYKICPLLKKEYLLAMAQN</sequence>
<evidence type="ECO:0000259" key="1">
    <source>
        <dbReference type="Pfam" id="PF00725"/>
    </source>
</evidence>
<dbReference type="SUPFAM" id="SSF48179">
    <property type="entry name" value="6-phosphogluconate dehydrogenase C-terminal domain-like"/>
    <property type="match status" value="1"/>
</dbReference>